<evidence type="ECO:0008006" key="3">
    <source>
        <dbReference type="Google" id="ProtNLM"/>
    </source>
</evidence>
<dbReference type="KEGG" id="bsan:CHH28_08905"/>
<dbReference type="RefSeq" id="WP_094059978.1">
    <property type="nucleotide sequence ID" value="NZ_CP022530.1"/>
</dbReference>
<protein>
    <recommendedName>
        <fullName evidence="3">Nucleotidyltransferase family protein</fullName>
    </recommendedName>
</protein>
<dbReference type="Pfam" id="PF06042">
    <property type="entry name" value="NTP_transf_6"/>
    <property type="match status" value="1"/>
</dbReference>
<dbReference type="OrthoDB" id="9805247at2"/>
<evidence type="ECO:0000313" key="1">
    <source>
        <dbReference type="EMBL" id="ASP38792.1"/>
    </source>
</evidence>
<dbReference type="AlphaFoldDB" id="A0A222FJH0"/>
<reference evidence="1 2" key="1">
    <citation type="submission" date="2017-07" db="EMBL/GenBank/DDBJ databases">
        <title>Annotated genome sequence of Bacterioplanes sanyensis isolated from Red Sea.</title>
        <authorList>
            <person name="Rehman Z.U."/>
        </authorList>
    </citation>
    <scope>NUCLEOTIDE SEQUENCE [LARGE SCALE GENOMIC DNA]</scope>
    <source>
        <strain evidence="1 2">NV9</strain>
    </source>
</reference>
<dbReference type="InterPro" id="IPR009267">
    <property type="entry name" value="NTP_transf_6"/>
</dbReference>
<dbReference type="PANTHER" id="PTHR39166:SF1">
    <property type="entry name" value="BLL1166 PROTEIN"/>
    <property type="match status" value="1"/>
</dbReference>
<sequence>MIMNEKYLVDTISSVPEIMELLTILNDVELPNHYLAGGSITQAVWNRKLGNEPLYRVKDFDVVYFDQDEAMSEKEYEFLINSGKRHSVPVDVKNQAKVHEWYGKKFGNNIAPLTESEDGIRMWLPCFAVGVRLVKGAVNVFEPFGLEDQANMIIRPNKTAMSRENYDSMNRSFKQRWPNIEIKDW</sequence>
<dbReference type="Proteomes" id="UP000202440">
    <property type="component" value="Chromosome"/>
</dbReference>
<name>A0A222FJH0_9GAMM</name>
<keyword evidence="2" id="KW-1185">Reference proteome</keyword>
<accession>A0A222FJH0</accession>
<organism evidence="1 2">
    <name type="scientific">Bacterioplanes sanyensis</name>
    <dbReference type="NCBI Taxonomy" id="1249553"/>
    <lineage>
        <taxon>Bacteria</taxon>
        <taxon>Pseudomonadati</taxon>
        <taxon>Pseudomonadota</taxon>
        <taxon>Gammaproteobacteria</taxon>
        <taxon>Oceanospirillales</taxon>
        <taxon>Oceanospirillaceae</taxon>
        <taxon>Bacterioplanes</taxon>
    </lineage>
</organism>
<evidence type="ECO:0000313" key="2">
    <source>
        <dbReference type="Proteomes" id="UP000202440"/>
    </source>
</evidence>
<gene>
    <name evidence="1" type="ORF">CHH28_08905</name>
</gene>
<dbReference type="EMBL" id="CP022530">
    <property type="protein sequence ID" value="ASP38792.1"/>
    <property type="molecule type" value="Genomic_DNA"/>
</dbReference>
<dbReference type="PANTHER" id="PTHR39166">
    <property type="entry name" value="BLL1166 PROTEIN"/>
    <property type="match status" value="1"/>
</dbReference>
<proteinExistence type="predicted"/>